<keyword evidence="4" id="KW-1185">Reference proteome</keyword>
<evidence type="ECO:0000313" key="3">
    <source>
        <dbReference type="EMBL" id="VFS49523.1"/>
    </source>
</evidence>
<reference evidence="4" key="2">
    <citation type="submission" date="2017-09" db="EMBL/GenBank/DDBJ databases">
        <title>FDA dAtabase for Regulatory Grade micrObial Sequences (FDA-ARGOS): Supporting development and validation of Infectious Disease Dx tests.</title>
        <authorList>
            <person name="Minogue T."/>
            <person name="Wolcott M."/>
            <person name="Wasieloski L."/>
            <person name="Aguilar W."/>
            <person name="Moore D."/>
            <person name="Tallon L."/>
            <person name="Sadzewicz L."/>
            <person name="Ott S."/>
            <person name="Zhao X."/>
            <person name="Nagaraj S."/>
            <person name="Vavikolanu K."/>
            <person name="Aluvathingal J."/>
            <person name="Nadendla S."/>
            <person name="Sichtig H."/>
        </authorList>
    </citation>
    <scope>NUCLEOTIDE SEQUENCE [LARGE SCALE GENOMIC DNA]</scope>
    <source>
        <strain evidence="4">FDAARGOS_387</strain>
    </source>
</reference>
<dbReference type="InterPro" id="IPR016181">
    <property type="entry name" value="Acyl_CoA_acyltransferase"/>
</dbReference>
<gene>
    <name evidence="2" type="ORF">CRN84_14090</name>
    <name evidence="3" type="ORF">NCTC12282_03989</name>
</gene>
<evidence type="ECO:0000313" key="2">
    <source>
        <dbReference type="EMBL" id="PHI30385.1"/>
    </source>
</evidence>
<evidence type="ECO:0000313" key="5">
    <source>
        <dbReference type="Proteomes" id="UP000373449"/>
    </source>
</evidence>
<dbReference type="PROSITE" id="PS51186">
    <property type="entry name" value="GNAT"/>
    <property type="match status" value="1"/>
</dbReference>
<dbReference type="CDD" id="cd04301">
    <property type="entry name" value="NAT_SF"/>
    <property type="match status" value="1"/>
</dbReference>
<dbReference type="InterPro" id="IPR000182">
    <property type="entry name" value="GNAT_dom"/>
</dbReference>
<dbReference type="STRING" id="1111728.GCA_000427805_04207"/>
<dbReference type="RefSeq" id="WP_029093632.1">
    <property type="nucleotide sequence ID" value="NZ_BRLG01000003.1"/>
</dbReference>
<sequence>MNVIRLRTTDDQLFPAFERLYRISFPEYEQRTFTHHAKALTAENCFINCYQQEDGQFIGFVVYWAFAEYIYIEHYAISDNVRGQGYGTLLLRELIEQTDKIVVLEIDPVIDEISRKRLRFYLALGFVENRFTHVHPPYQPKFNGHSLRVLSSGRELTEAEHQRFCQDLVDVVMVK</sequence>
<dbReference type="SUPFAM" id="SSF55729">
    <property type="entry name" value="Acyl-CoA N-acyltransferases (Nat)"/>
    <property type="match status" value="1"/>
</dbReference>
<feature type="domain" description="N-acetyltransferase" evidence="1">
    <location>
        <begin position="4"/>
        <end position="143"/>
    </location>
</feature>
<dbReference type="AlphaFoldDB" id="A0A2C6DPM5"/>
<evidence type="ECO:0000259" key="1">
    <source>
        <dbReference type="PROSITE" id="PS51186"/>
    </source>
</evidence>
<dbReference type="Proteomes" id="UP000373449">
    <property type="component" value="Unassembled WGS sequence"/>
</dbReference>
<dbReference type="EMBL" id="PDDX01000001">
    <property type="protein sequence ID" value="PHI30385.1"/>
    <property type="molecule type" value="Genomic_DNA"/>
</dbReference>
<organism evidence="2 4">
    <name type="scientific">Budvicia aquatica</name>
    <dbReference type="NCBI Taxonomy" id="82979"/>
    <lineage>
        <taxon>Bacteria</taxon>
        <taxon>Pseudomonadati</taxon>
        <taxon>Pseudomonadota</taxon>
        <taxon>Gammaproteobacteria</taxon>
        <taxon>Enterobacterales</taxon>
        <taxon>Budviciaceae</taxon>
        <taxon>Budvicia</taxon>
    </lineage>
</organism>
<proteinExistence type="predicted"/>
<accession>A0A2C6DPM5</accession>
<reference evidence="3 5" key="3">
    <citation type="submission" date="2019-03" db="EMBL/GenBank/DDBJ databases">
        <authorList>
            <consortium name="Pathogen Informatics"/>
        </authorList>
    </citation>
    <scope>NUCLEOTIDE SEQUENCE [LARGE SCALE GENOMIC DNA]</scope>
    <source>
        <strain evidence="3 5">NCTC12282</strain>
    </source>
</reference>
<reference evidence="2" key="1">
    <citation type="submission" date="2017-09" db="EMBL/GenBank/DDBJ databases">
        <title>FDA dAtabase for Regulatory Grade micrObial Sequences (FDA-ARGOS): Supporting development and validation of Infectious Disease Dx tests.</title>
        <authorList>
            <person name="Minogue T."/>
            <person name="Wolcott M."/>
            <person name="Wasieloski L."/>
            <person name="Aguilar W."/>
            <person name="Moore D."/>
            <person name="Tallon L.J."/>
            <person name="Sadzewicz L."/>
            <person name="Ott S."/>
            <person name="Zhao X."/>
            <person name="Nagaraj S."/>
            <person name="Vavikolanu K."/>
            <person name="Aluvathingal J."/>
            <person name="Nadendla S."/>
            <person name="Sichtig H."/>
        </authorList>
    </citation>
    <scope>NUCLEOTIDE SEQUENCE</scope>
    <source>
        <strain evidence="2">FDAARGOS_387</strain>
    </source>
</reference>
<dbReference type="Proteomes" id="UP000224974">
    <property type="component" value="Unassembled WGS sequence"/>
</dbReference>
<name>A0A2C6DPM5_9GAMM</name>
<dbReference type="EMBL" id="CAADJA010000002">
    <property type="protein sequence ID" value="VFS49523.1"/>
    <property type="molecule type" value="Genomic_DNA"/>
</dbReference>
<dbReference type="Gene3D" id="3.40.630.30">
    <property type="match status" value="1"/>
</dbReference>
<evidence type="ECO:0000313" key="4">
    <source>
        <dbReference type="Proteomes" id="UP000224974"/>
    </source>
</evidence>
<dbReference type="OrthoDB" id="9127144at2"/>
<keyword evidence="2" id="KW-0808">Transferase</keyword>
<dbReference type="Pfam" id="PF00583">
    <property type="entry name" value="Acetyltransf_1"/>
    <property type="match status" value="1"/>
</dbReference>
<dbReference type="GO" id="GO:0016747">
    <property type="term" value="F:acyltransferase activity, transferring groups other than amino-acyl groups"/>
    <property type="evidence" value="ECO:0007669"/>
    <property type="project" value="InterPro"/>
</dbReference>
<protein>
    <submittedName>
        <fullName evidence="2">GNAT family N-acetyltransferase</fullName>
    </submittedName>
    <submittedName>
        <fullName evidence="3">Ribosomal-protein-alanine acetyltransferase</fullName>
    </submittedName>
</protein>